<dbReference type="InterPro" id="IPR020449">
    <property type="entry name" value="Tscrpt_reg_AraC-type_HTH"/>
</dbReference>
<evidence type="ECO:0000313" key="6">
    <source>
        <dbReference type="Proteomes" id="UP000256709"/>
    </source>
</evidence>
<organism evidence="5 6">
    <name type="scientific">Subtercola boreus</name>
    <dbReference type="NCBI Taxonomy" id="120213"/>
    <lineage>
        <taxon>Bacteria</taxon>
        <taxon>Bacillati</taxon>
        <taxon>Actinomycetota</taxon>
        <taxon>Actinomycetes</taxon>
        <taxon>Micrococcales</taxon>
        <taxon>Microbacteriaceae</taxon>
        <taxon>Subtercola</taxon>
    </lineage>
</organism>
<dbReference type="Proteomes" id="UP000256709">
    <property type="component" value="Unassembled WGS sequence"/>
</dbReference>
<accession>A0A3E0VDD6</accession>
<evidence type="ECO:0000256" key="2">
    <source>
        <dbReference type="ARBA" id="ARBA00023125"/>
    </source>
</evidence>
<dbReference type="EMBL" id="NBXA01000026">
    <property type="protein sequence ID" value="RFA07761.1"/>
    <property type="molecule type" value="Genomic_DNA"/>
</dbReference>
<dbReference type="PANTHER" id="PTHR43280">
    <property type="entry name" value="ARAC-FAMILY TRANSCRIPTIONAL REGULATOR"/>
    <property type="match status" value="1"/>
</dbReference>
<evidence type="ECO:0000313" key="5">
    <source>
        <dbReference type="EMBL" id="RFA07761.1"/>
    </source>
</evidence>
<dbReference type="InterPro" id="IPR009057">
    <property type="entry name" value="Homeodomain-like_sf"/>
</dbReference>
<dbReference type="PROSITE" id="PS01124">
    <property type="entry name" value="HTH_ARAC_FAMILY_2"/>
    <property type="match status" value="1"/>
</dbReference>
<dbReference type="InterPro" id="IPR018062">
    <property type="entry name" value="HTH_AraC-typ_CS"/>
</dbReference>
<evidence type="ECO:0000259" key="4">
    <source>
        <dbReference type="PROSITE" id="PS01124"/>
    </source>
</evidence>
<feature type="domain" description="HTH araC/xylS-type" evidence="4">
    <location>
        <begin position="11"/>
        <end position="109"/>
    </location>
</feature>
<keyword evidence="1" id="KW-0805">Transcription regulation</keyword>
<proteinExistence type="predicted"/>
<reference evidence="5 6" key="1">
    <citation type="submission" date="2017-04" db="EMBL/GenBank/DDBJ databases">
        <title>Comparative genome analysis of Subtercola boreus.</title>
        <authorList>
            <person name="Cho Y.-J."/>
            <person name="Cho A."/>
            <person name="Kim O.-S."/>
            <person name="Lee J.-I."/>
        </authorList>
    </citation>
    <scope>NUCLEOTIDE SEQUENCE [LARGE SCALE GENOMIC DNA]</scope>
    <source>
        <strain evidence="5 6">P27444</strain>
    </source>
</reference>
<dbReference type="PANTHER" id="PTHR43280:SF30">
    <property type="entry name" value="MMSAB OPERON REGULATORY PROTEIN"/>
    <property type="match status" value="1"/>
</dbReference>
<gene>
    <name evidence="5" type="ORF">B7R21_15685</name>
</gene>
<dbReference type="AlphaFoldDB" id="A0A3E0VDD6"/>
<evidence type="ECO:0000256" key="1">
    <source>
        <dbReference type="ARBA" id="ARBA00023015"/>
    </source>
</evidence>
<dbReference type="PRINTS" id="PR00032">
    <property type="entry name" value="HTHARAC"/>
</dbReference>
<protein>
    <recommendedName>
        <fullName evidence="4">HTH araC/xylS-type domain-containing protein</fullName>
    </recommendedName>
</protein>
<dbReference type="GO" id="GO:0003700">
    <property type="term" value="F:DNA-binding transcription factor activity"/>
    <property type="evidence" value="ECO:0007669"/>
    <property type="project" value="InterPro"/>
</dbReference>
<dbReference type="GO" id="GO:0043565">
    <property type="term" value="F:sequence-specific DNA binding"/>
    <property type="evidence" value="ECO:0007669"/>
    <property type="project" value="InterPro"/>
</dbReference>
<comment type="caution">
    <text evidence="5">The sequence shown here is derived from an EMBL/GenBank/DDBJ whole genome shotgun (WGS) entry which is preliminary data.</text>
</comment>
<keyword evidence="3" id="KW-0804">Transcription</keyword>
<name>A0A3E0VDD6_9MICO</name>
<keyword evidence="2" id="KW-0238">DNA-binding</keyword>
<sequence length="112" mass="12708">MPEPCALYELAGHVPLVKHHLTERVSVNQLAAMAGLSPTHFSWLFKQQTGSPVLHYQTQLRMARARELLDTTDDQVSTVAALVGYDDAFYFSRQFRKIHGTTPLRYRALHKG</sequence>
<evidence type="ECO:0000256" key="3">
    <source>
        <dbReference type="ARBA" id="ARBA00023163"/>
    </source>
</evidence>
<dbReference type="PROSITE" id="PS00041">
    <property type="entry name" value="HTH_ARAC_FAMILY_1"/>
    <property type="match status" value="1"/>
</dbReference>
<dbReference type="Pfam" id="PF12833">
    <property type="entry name" value="HTH_18"/>
    <property type="match status" value="1"/>
</dbReference>
<dbReference type="SMART" id="SM00342">
    <property type="entry name" value="HTH_ARAC"/>
    <property type="match status" value="1"/>
</dbReference>
<dbReference type="SUPFAM" id="SSF46689">
    <property type="entry name" value="Homeodomain-like"/>
    <property type="match status" value="2"/>
</dbReference>
<dbReference type="OrthoDB" id="3186094at2"/>
<dbReference type="InterPro" id="IPR018060">
    <property type="entry name" value="HTH_AraC"/>
</dbReference>
<dbReference type="Gene3D" id="1.10.10.60">
    <property type="entry name" value="Homeodomain-like"/>
    <property type="match status" value="2"/>
</dbReference>